<organism evidence="1 2">
    <name type="scientific">Marinomonas rhizomae</name>
    <dbReference type="NCBI Taxonomy" id="491948"/>
    <lineage>
        <taxon>Bacteria</taxon>
        <taxon>Pseudomonadati</taxon>
        <taxon>Pseudomonadota</taxon>
        <taxon>Gammaproteobacteria</taxon>
        <taxon>Oceanospirillales</taxon>
        <taxon>Oceanospirillaceae</taxon>
        <taxon>Marinomonas</taxon>
    </lineage>
</organism>
<proteinExistence type="predicted"/>
<reference evidence="1 2" key="1">
    <citation type="submission" date="2018-06" db="EMBL/GenBank/DDBJ databases">
        <title>Genomic Encyclopedia of Type Strains, Phase III (KMG-III): the genomes of soil and plant-associated and newly described type strains.</title>
        <authorList>
            <person name="Whitman W."/>
        </authorList>
    </citation>
    <scope>NUCLEOTIDE SEQUENCE [LARGE SCALE GENOMIC DNA]</scope>
    <source>
        <strain evidence="1 2">CECT 7377</strain>
    </source>
</reference>
<dbReference type="AlphaFoldDB" id="A0A366J5V4"/>
<gene>
    <name evidence="1" type="ORF">DFP80_10862</name>
</gene>
<sequence length="51" mass="5965">MSWVAIYRPKSQSADGITVGEKERIDEVINSKRWMVFFVVQHNFAFFKTIG</sequence>
<comment type="caution">
    <text evidence="1">The sequence shown here is derived from an EMBL/GenBank/DDBJ whole genome shotgun (WGS) entry which is preliminary data.</text>
</comment>
<name>A0A366J5V4_9GAMM</name>
<evidence type="ECO:0000313" key="1">
    <source>
        <dbReference type="EMBL" id="RBP82416.1"/>
    </source>
</evidence>
<keyword evidence="2" id="KW-1185">Reference proteome</keyword>
<evidence type="ECO:0000313" key="2">
    <source>
        <dbReference type="Proteomes" id="UP000252792"/>
    </source>
</evidence>
<dbReference type="Proteomes" id="UP000252792">
    <property type="component" value="Unassembled WGS sequence"/>
</dbReference>
<dbReference type="RefSeq" id="WP_158601354.1">
    <property type="nucleotide sequence ID" value="NZ_QNSE01000008.1"/>
</dbReference>
<dbReference type="EMBL" id="QNSE01000008">
    <property type="protein sequence ID" value="RBP82416.1"/>
    <property type="molecule type" value="Genomic_DNA"/>
</dbReference>
<protein>
    <submittedName>
        <fullName evidence="1">Uncharacterized protein</fullName>
    </submittedName>
</protein>
<accession>A0A366J5V4</accession>